<keyword evidence="5" id="KW-1185">Reference proteome</keyword>
<gene>
    <name evidence="4" type="ORF">ZOSMA_422G00030</name>
</gene>
<dbReference type="EMBL" id="LFYR01001262">
    <property type="protein sequence ID" value="KMZ63156.1"/>
    <property type="molecule type" value="Genomic_DNA"/>
</dbReference>
<organism evidence="4 5">
    <name type="scientific">Zostera marina</name>
    <name type="common">Eelgrass</name>
    <dbReference type="NCBI Taxonomy" id="29655"/>
    <lineage>
        <taxon>Eukaryota</taxon>
        <taxon>Viridiplantae</taxon>
        <taxon>Streptophyta</taxon>
        <taxon>Embryophyta</taxon>
        <taxon>Tracheophyta</taxon>
        <taxon>Spermatophyta</taxon>
        <taxon>Magnoliopsida</taxon>
        <taxon>Liliopsida</taxon>
        <taxon>Zosteraceae</taxon>
        <taxon>Zostera</taxon>
    </lineage>
</organism>
<dbReference type="PANTHER" id="PTHR10353">
    <property type="entry name" value="GLYCOSYL HYDROLASE"/>
    <property type="match status" value="1"/>
</dbReference>
<evidence type="ECO:0000313" key="4">
    <source>
        <dbReference type="EMBL" id="KMZ63156.1"/>
    </source>
</evidence>
<dbReference type="OMA" id="HGSNDFY"/>
<dbReference type="OrthoDB" id="65569at2759"/>
<evidence type="ECO:0000313" key="5">
    <source>
        <dbReference type="Proteomes" id="UP000036987"/>
    </source>
</evidence>
<dbReference type="InterPro" id="IPR001360">
    <property type="entry name" value="Glyco_hydro_1"/>
</dbReference>
<dbReference type="STRING" id="29655.A0A0K9P295"/>
<proteinExistence type="inferred from homology"/>
<dbReference type="PRINTS" id="PR00131">
    <property type="entry name" value="GLHYDRLASE1"/>
</dbReference>
<dbReference type="FunFam" id="3.20.20.80:FF:000022">
    <property type="entry name" value="Beta-glucosidase 11"/>
    <property type="match status" value="1"/>
</dbReference>
<evidence type="ECO:0000256" key="1">
    <source>
        <dbReference type="ARBA" id="ARBA00010838"/>
    </source>
</evidence>
<evidence type="ECO:0000256" key="2">
    <source>
        <dbReference type="ARBA" id="ARBA00022801"/>
    </source>
</evidence>
<name>A0A0K9P295_ZOSMR</name>
<comment type="similarity">
    <text evidence="1 3">Belongs to the glycosyl hydrolase 1 family.</text>
</comment>
<dbReference type="Proteomes" id="UP000036987">
    <property type="component" value="Unassembled WGS sequence"/>
</dbReference>
<dbReference type="Gene3D" id="3.20.20.80">
    <property type="entry name" value="Glycosidases"/>
    <property type="match status" value="1"/>
</dbReference>
<dbReference type="PROSITE" id="PS00653">
    <property type="entry name" value="GLYCOSYL_HYDROL_F1_2"/>
    <property type="match status" value="1"/>
</dbReference>
<evidence type="ECO:0000256" key="3">
    <source>
        <dbReference type="RuleBase" id="RU003690"/>
    </source>
</evidence>
<dbReference type="SUPFAM" id="SSF51445">
    <property type="entry name" value="(Trans)glycosidases"/>
    <property type="match status" value="1"/>
</dbReference>
<dbReference type="AlphaFoldDB" id="A0A0K9P295"/>
<protein>
    <submittedName>
        <fullName evidence="4">Beta-glucosidase, family GH1</fullName>
    </submittedName>
</protein>
<dbReference type="GO" id="GO:0005975">
    <property type="term" value="P:carbohydrate metabolic process"/>
    <property type="evidence" value="ECO:0007669"/>
    <property type="project" value="InterPro"/>
</dbReference>
<reference evidence="5" key="1">
    <citation type="journal article" date="2016" name="Nature">
        <title>The genome of the seagrass Zostera marina reveals angiosperm adaptation to the sea.</title>
        <authorList>
            <person name="Olsen J.L."/>
            <person name="Rouze P."/>
            <person name="Verhelst B."/>
            <person name="Lin Y.-C."/>
            <person name="Bayer T."/>
            <person name="Collen J."/>
            <person name="Dattolo E."/>
            <person name="De Paoli E."/>
            <person name="Dittami S."/>
            <person name="Maumus F."/>
            <person name="Michel G."/>
            <person name="Kersting A."/>
            <person name="Lauritano C."/>
            <person name="Lohaus R."/>
            <person name="Toepel M."/>
            <person name="Tonon T."/>
            <person name="Vanneste K."/>
            <person name="Amirebrahimi M."/>
            <person name="Brakel J."/>
            <person name="Bostroem C."/>
            <person name="Chovatia M."/>
            <person name="Grimwood J."/>
            <person name="Jenkins J.W."/>
            <person name="Jueterbock A."/>
            <person name="Mraz A."/>
            <person name="Stam W.T."/>
            <person name="Tice H."/>
            <person name="Bornberg-Bauer E."/>
            <person name="Green P.J."/>
            <person name="Pearson G.A."/>
            <person name="Procaccini G."/>
            <person name="Duarte C.M."/>
            <person name="Schmutz J."/>
            <person name="Reusch T.B.H."/>
            <person name="Van de Peer Y."/>
        </authorList>
    </citation>
    <scope>NUCLEOTIDE SEQUENCE [LARGE SCALE GENOMIC DNA]</scope>
    <source>
        <strain evidence="5">cv. Finnish</strain>
    </source>
</reference>
<dbReference type="Pfam" id="PF00232">
    <property type="entry name" value="Glyco_hydro_1"/>
    <property type="match status" value="1"/>
</dbReference>
<sequence length="488" mass="55997">MGEKGDVVPTDVTRKDFPDDFIFGSATAAFQVEGGRKEDNTGPCIWDAFCKEKGNILDGSNGDDAVGQYYQYKDDVNLMDNLGFGAYRFSISWTRIFPDGLGTDVNKKGIAYYNNLIDALLEKGIKPFATLYHWDLPQYLYENKGGWLNRDIVDYFAIYAETCFAHFGNRVKHWITFNEPLQTAINGHCTGIFAPGRKENPDIEPYLAIHYQLLAHAQAVAIYRKKYKVEQGGQIGLVADSEWSEPFSDKNEDKQAAQRHLDFNLGWILDPIYFGEYPSSMREKLGKNLPKFTDEEIKLLHYSVDFIGLNHYTTRFVAHKDLIGNSKNYFNAQEAELKVESAEGEPIGEKAASDWLYVVPWGLRKLLNYIYKRYENTPLYVTENGMDDKDDGTKPVSFFLNDEMRIRYYKGYLLSVAQSIRDGTDIRGYFAWSLLDNFEWAQGYTKRFGLVYVDYKNGLKRHPKASALWFSEFLNGKENQEGKEIVSP</sequence>
<accession>A0A0K9P295</accession>
<dbReference type="InterPro" id="IPR033132">
    <property type="entry name" value="GH_1_N_CS"/>
</dbReference>
<comment type="caution">
    <text evidence="4">The sequence shown here is derived from an EMBL/GenBank/DDBJ whole genome shotgun (WGS) entry which is preliminary data.</text>
</comment>
<dbReference type="GO" id="GO:0008422">
    <property type="term" value="F:beta-glucosidase activity"/>
    <property type="evidence" value="ECO:0000318"/>
    <property type="project" value="GO_Central"/>
</dbReference>
<keyword evidence="2" id="KW-0378">Hydrolase</keyword>
<dbReference type="PANTHER" id="PTHR10353:SF310">
    <property type="entry name" value="BETA-GLUCOSIDASE 42"/>
    <property type="match status" value="1"/>
</dbReference>
<dbReference type="InterPro" id="IPR017853">
    <property type="entry name" value="GH"/>
</dbReference>